<feature type="transmembrane region" description="Helical" evidence="11">
    <location>
        <begin position="193"/>
        <end position="217"/>
    </location>
</feature>
<feature type="transmembrane region" description="Helical" evidence="11">
    <location>
        <begin position="64"/>
        <end position="82"/>
    </location>
</feature>
<evidence type="ECO:0000256" key="6">
    <source>
        <dbReference type="ARBA" id="ARBA00022692"/>
    </source>
</evidence>
<comment type="subcellular location">
    <subcellularLocation>
        <location evidence="1">Cell membrane</location>
        <topology evidence="1">Multi-pass membrane protein</topology>
    </subcellularLocation>
</comment>
<feature type="transmembrane region" description="Helical" evidence="11">
    <location>
        <begin position="143"/>
        <end position="165"/>
    </location>
</feature>
<name>A0A4V1RI48_9HYPH</name>
<protein>
    <recommendedName>
        <fullName evidence="10">Xylose transport system permease protein XylH</fullName>
    </recommendedName>
</protein>
<reference evidence="12 13" key="2">
    <citation type="submission" date="2019-02" db="EMBL/GenBank/DDBJ databases">
        <title>'Lichenibacterium ramalinii' gen. nov. sp. nov., 'Lichenibacterium minor' gen. nov. sp. nov.</title>
        <authorList>
            <person name="Pankratov T."/>
        </authorList>
    </citation>
    <scope>NUCLEOTIDE SEQUENCE [LARGE SCALE GENOMIC DNA]</scope>
    <source>
        <strain evidence="12 13">RmlP001</strain>
    </source>
</reference>
<dbReference type="GO" id="GO:0005886">
    <property type="term" value="C:plasma membrane"/>
    <property type="evidence" value="ECO:0007669"/>
    <property type="project" value="UniProtKB-SubCell"/>
</dbReference>
<proteinExistence type="predicted"/>
<keyword evidence="5" id="KW-0762">Sugar transport</keyword>
<feature type="transmembrane region" description="Helical" evidence="11">
    <location>
        <begin position="238"/>
        <end position="257"/>
    </location>
</feature>
<dbReference type="Pfam" id="PF02653">
    <property type="entry name" value="BPD_transp_2"/>
    <property type="match status" value="1"/>
</dbReference>
<keyword evidence="4" id="KW-0997">Cell inner membrane</keyword>
<comment type="function">
    <text evidence="9">Part of the binding-protein-dependent transport system for D-xylose. Probably responsible for the translocation of the substrate across the membrane.</text>
</comment>
<evidence type="ECO:0000256" key="10">
    <source>
        <dbReference type="ARBA" id="ARBA00035686"/>
    </source>
</evidence>
<comment type="caution">
    <text evidence="12">The sequence shown here is derived from an EMBL/GenBank/DDBJ whole genome shotgun (WGS) entry which is preliminary data.</text>
</comment>
<dbReference type="AlphaFoldDB" id="A0A4V1RI48"/>
<evidence type="ECO:0000256" key="11">
    <source>
        <dbReference type="SAM" id="Phobius"/>
    </source>
</evidence>
<evidence type="ECO:0000313" key="12">
    <source>
        <dbReference type="EMBL" id="RYB02307.1"/>
    </source>
</evidence>
<keyword evidence="13" id="KW-1185">Reference proteome</keyword>
<keyword evidence="6 11" id="KW-0812">Transmembrane</keyword>
<evidence type="ECO:0000256" key="1">
    <source>
        <dbReference type="ARBA" id="ARBA00004651"/>
    </source>
</evidence>
<accession>A0A4V1RI48</accession>
<reference evidence="12 13" key="1">
    <citation type="submission" date="2018-09" db="EMBL/GenBank/DDBJ databases">
        <authorList>
            <person name="Grouzdev D.S."/>
            <person name="Krutkina M.S."/>
        </authorList>
    </citation>
    <scope>NUCLEOTIDE SEQUENCE [LARGE SCALE GENOMIC DNA]</scope>
    <source>
        <strain evidence="12 13">RmlP001</strain>
    </source>
</reference>
<evidence type="ECO:0000256" key="5">
    <source>
        <dbReference type="ARBA" id="ARBA00022597"/>
    </source>
</evidence>
<dbReference type="InterPro" id="IPR001851">
    <property type="entry name" value="ABC_transp_permease"/>
</dbReference>
<evidence type="ECO:0000256" key="4">
    <source>
        <dbReference type="ARBA" id="ARBA00022519"/>
    </source>
</evidence>
<dbReference type="OrthoDB" id="6384190at2"/>
<dbReference type="RefSeq" id="WP_129221318.1">
    <property type="nucleotide sequence ID" value="NZ_QYBC01000021.1"/>
</dbReference>
<dbReference type="PANTHER" id="PTHR32196">
    <property type="entry name" value="ABC TRANSPORTER PERMEASE PROTEIN YPHD-RELATED-RELATED"/>
    <property type="match status" value="1"/>
</dbReference>
<keyword evidence="2" id="KW-0813">Transport</keyword>
<dbReference type="EMBL" id="QYBC01000021">
    <property type="protein sequence ID" value="RYB02307.1"/>
    <property type="molecule type" value="Genomic_DNA"/>
</dbReference>
<evidence type="ECO:0000313" key="13">
    <source>
        <dbReference type="Proteomes" id="UP000289411"/>
    </source>
</evidence>
<gene>
    <name evidence="12" type="ORF">D3272_21755</name>
</gene>
<feature type="transmembrane region" description="Helical" evidence="11">
    <location>
        <begin position="293"/>
        <end position="312"/>
    </location>
</feature>
<evidence type="ECO:0000256" key="3">
    <source>
        <dbReference type="ARBA" id="ARBA00022475"/>
    </source>
</evidence>
<keyword evidence="7 11" id="KW-1133">Transmembrane helix</keyword>
<evidence type="ECO:0000256" key="2">
    <source>
        <dbReference type="ARBA" id="ARBA00022448"/>
    </source>
</evidence>
<organism evidence="12 13">
    <name type="scientific">Lichenibacterium ramalinae</name>
    <dbReference type="NCBI Taxonomy" id="2316527"/>
    <lineage>
        <taxon>Bacteria</taxon>
        <taxon>Pseudomonadati</taxon>
        <taxon>Pseudomonadota</taxon>
        <taxon>Alphaproteobacteria</taxon>
        <taxon>Hyphomicrobiales</taxon>
        <taxon>Lichenihabitantaceae</taxon>
        <taxon>Lichenibacterium</taxon>
    </lineage>
</organism>
<dbReference type="Proteomes" id="UP000289411">
    <property type="component" value="Unassembled WGS sequence"/>
</dbReference>
<feature type="transmembrane region" description="Helical" evidence="11">
    <location>
        <begin position="318"/>
        <end position="337"/>
    </location>
</feature>
<feature type="transmembrane region" description="Helical" evidence="11">
    <location>
        <begin position="33"/>
        <end position="58"/>
    </location>
</feature>
<keyword evidence="3" id="KW-1003">Cell membrane</keyword>
<keyword evidence="8 11" id="KW-0472">Membrane</keyword>
<dbReference type="GO" id="GO:0022857">
    <property type="term" value="F:transmembrane transporter activity"/>
    <property type="evidence" value="ECO:0007669"/>
    <property type="project" value="InterPro"/>
</dbReference>
<evidence type="ECO:0000256" key="7">
    <source>
        <dbReference type="ARBA" id="ARBA00022989"/>
    </source>
</evidence>
<dbReference type="PANTHER" id="PTHR32196:SF32">
    <property type="entry name" value="XYLOSE TRANSPORT SYSTEM PERMEASE PROTEIN XYLH"/>
    <property type="match status" value="1"/>
</dbReference>
<dbReference type="CDD" id="cd06579">
    <property type="entry name" value="TM_PBP1_transp_AraH_like"/>
    <property type="match status" value="1"/>
</dbReference>
<evidence type="ECO:0000256" key="8">
    <source>
        <dbReference type="ARBA" id="ARBA00023136"/>
    </source>
</evidence>
<evidence type="ECO:0000256" key="9">
    <source>
        <dbReference type="ARBA" id="ARBA00035611"/>
    </source>
</evidence>
<feature type="transmembrane region" description="Helical" evidence="11">
    <location>
        <begin position="269"/>
        <end position="286"/>
    </location>
</feature>
<feature type="transmembrane region" description="Helical" evidence="11">
    <location>
        <begin position="115"/>
        <end position="136"/>
    </location>
</feature>
<sequence length="344" mass="35550">MDTNNEGAVRLAAAADRSRIALILSRLMRHPEFGALVGTLAVFAFFAVATAGNGFLAWRGVTGWLNVAAELGIVAVPVALLMIGGELDLSIGSVIGATSVLIATASGLYGVPLWISIALAITLGVGVGLFNGVLTIRTGLPSFIITLVSMLALAGSALGMARLLAGTPNVSLKVEGPLRAVFAGRWQQANVSILWWAAVSLAAAWVLFRTTFGNWVLATGGDARSAREAGIRTDRVKIVLFILTALAAVLVGIIQTMAFNGGEATRGQVYVFNSIIASVIGGVLLQGGYGSPIGVAFGAATFGIVNVGIFYTGWNSDWAQLLLGLLLLAAVLANNLFRRAALSA</sequence>